<dbReference type="GO" id="GO:0016939">
    <property type="term" value="C:kinesin II complex"/>
    <property type="evidence" value="ECO:0007669"/>
    <property type="project" value="TreeGrafter"/>
</dbReference>
<name>A0A915ISG5_ROMCU</name>
<sequence>MDEAKFLKKHIKIGTIDVHPTENAIVVNYRVEATVIGEEGESIFSNKQDCQKIIRISGLDNETDLKSLANEVVRRCHLIPEAKLPEIEQLLYYLQNKKSNKTLNNLTKSTITGDQSSRSNSSSNSLTSSTDKADLNNLSNYIDMLYDDMYTKNRGTLLILDLARRTHYLDELAQNDLLLGVLARVLREEWKKSIELTTNVINIFSCFSDYTQFHHMISRNKIGALCMQIMEYELKRYELFLRPSSSSSNTQQSLPAGRKDDDDFIAEFKIVDKIIKSIINWPRSNENLQIYTLPLLYHISMDVQCKSMFSCTDCISMCLKLCLSFDETTLFWTKSDAIKQNRGDEEIFDDQIFSAPSNYLKLPPFARRTTSPNSTNASMNNNVEIAGNCAKEKNERRSYIYKICSSLLINLSTNKRNAELIAAENFSVLKTLIEKAFDCKSRLLAHLLRNISMHDGPLKFFFVEYVGDFANAIRKIRLDVLNRNLSDNEARRRFAFGVECLLVLSNLNIPELNFGALIEEFNLSEWISEALNNAACQHESLILAILAFLGTVTGDANGATLLLERGVIQQLATILSAKQENDELVQHIMYVFYRAMFHENTRRFLIDDSKIPLFLMELMHDGHPTIRKLCDNSLDLISEHSVEWAIKIREERFKWHNAQWLEIVAGSSSNFANYSNQNVSDDQELMDNRSSSSDDATDSSDDLDHFITDEQLFVDDENNDQLSGRSPHESKVEKSVYNC</sequence>
<feature type="region of interest" description="Disordered" evidence="1">
    <location>
        <begin position="714"/>
        <end position="739"/>
    </location>
</feature>
<dbReference type="Gene3D" id="1.25.10.10">
    <property type="entry name" value="Leucine-rich Repeat Variant"/>
    <property type="match status" value="1"/>
</dbReference>
<dbReference type="GO" id="GO:0019894">
    <property type="term" value="F:kinesin binding"/>
    <property type="evidence" value="ECO:0007669"/>
    <property type="project" value="InterPro"/>
</dbReference>
<dbReference type="Proteomes" id="UP000887565">
    <property type="component" value="Unplaced"/>
</dbReference>
<dbReference type="GO" id="GO:0044782">
    <property type="term" value="P:cilium organization"/>
    <property type="evidence" value="ECO:0007669"/>
    <property type="project" value="TreeGrafter"/>
</dbReference>
<evidence type="ECO:0000313" key="3">
    <source>
        <dbReference type="WBParaSite" id="nRc.2.0.1.t17143-RA"/>
    </source>
</evidence>
<reference evidence="3" key="1">
    <citation type="submission" date="2022-11" db="UniProtKB">
        <authorList>
            <consortium name="WormBaseParasite"/>
        </authorList>
    </citation>
    <scope>IDENTIFICATION</scope>
</reference>
<proteinExistence type="predicted"/>
<dbReference type="AlphaFoldDB" id="A0A915ISG5"/>
<dbReference type="InterPro" id="IPR011989">
    <property type="entry name" value="ARM-like"/>
</dbReference>
<dbReference type="OMA" id="MYELNIV"/>
<dbReference type="WBParaSite" id="nRc.2.0.1.t17143-RA">
    <property type="protein sequence ID" value="nRc.2.0.1.t17143-RA"/>
    <property type="gene ID" value="nRc.2.0.1.g17143"/>
</dbReference>
<evidence type="ECO:0000256" key="1">
    <source>
        <dbReference type="SAM" id="MobiDB-lite"/>
    </source>
</evidence>
<keyword evidence="2" id="KW-1185">Reference proteome</keyword>
<dbReference type="InterPro" id="IPR016024">
    <property type="entry name" value="ARM-type_fold"/>
</dbReference>
<dbReference type="InterPro" id="IPR008658">
    <property type="entry name" value="KAP3"/>
</dbReference>
<dbReference type="PANTHER" id="PTHR15605">
    <property type="entry name" value="KINESIN-ASSOCIATED PROTEINS"/>
    <property type="match status" value="1"/>
</dbReference>
<dbReference type="GO" id="GO:0007018">
    <property type="term" value="P:microtubule-based movement"/>
    <property type="evidence" value="ECO:0007669"/>
    <property type="project" value="TreeGrafter"/>
</dbReference>
<feature type="region of interest" description="Disordered" evidence="1">
    <location>
        <begin position="107"/>
        <end position="130"/>
    </location>
</feature>
<dbReference type="SMART" id="SM01297">
    <property type="entry name" value="KAP"/>
    <property type="match status" value="1"/>
</dbReference>
<feature type="region of interest" description="Disordered" evidence="1">
    <location>
        <begin position="681"/>
        <end position="702"/>
    </location>
</feature>
<feature type="compositionally biased region" description="Basic and acidic residues" evidence="1">
    <location>
        <begin position="726"/>
        <end position="739"/>
    </location>
</feature>
<accession>A0A915ISG5</accession>
<dbReference type="GO" id="GO:0005930">
    <property type="term" value="C:axoneme"/>
    <property type="evidence" value="ECO:0007669"/>
    <property type="project" value="TreeGrafter"/>
</dbReference>
<evidence type="ECO:0000313" key="2">
    <source>
        <dbReference type="Proteomes" id="UP000887565"/>
    </source>
</evidence>
<dbReference type="GO" id="GO:0035869">
    <property type="term" value="C:ciliary transition zone"/>
    <property type="evidence" value="ECO:0007669"/>
    <property type="project" value="TreeGrafter"/>
</dbReference>
<dbReference type="PANTHER" id="PTHR15605:SF2">
    <property type="entry name" value="KINESIN-ASSOCIATED PROTEIN 3"/>
    <property type="match status" value="1"/>
</dbReference>
<protein>
    <submittedName>
        <fullName evidence="3">Kinesin-associated protein 3</fullName>
    </submittedName>
</protein>
<dbReference type="Pfam" id="PF05804">
    <property type="entry name" value="KAP"/>
    <property type="match status" value="2"/>
</dbReference>
<dbReference type="SUPFAM" id="SSF48371">
    <property type="entry name" value="ARM repeat"/>
    <property type="match status" value="1"/>
</dbReference>
<organism evidence="2 3">
    <name type="scientific">Romanomermis culicivorax</name>
    <name type="common">Nematode worm</name>
    <dbReference type="NCBI Taxonomy" id="13658"/>
    <lineage>
        <taxon>Eukaryota</taxon>
        <taxon>Metazoa</taxon>
        <taxon>Ecdysozoa</taxon>
        <taxon>Nematoda</taxon>
        <taxon>Enoplea</taxon>
        <taxon>Dorylaimia</taxon>
        <taxon>Mermithida</taxon>
        <taxon>Mermithoidea</taxon>
        <taxon>Mermithidae</taxon>
        <taxon>Romanomermis</taxon>
    </lineage>
</organism>